<accession>A0ABR1E281</accession>
<proteinExistence type="predicted"/>
<dbReference type="PANTHER" id="PTHR47027:SF20">
    <property type="entry name" value="REVERSE TRANSCRIPTASE-LIKE PROTEIN WITH RNA-DIRECTED DNA POLYMERASE DOMAIN"/>
    <property type="match status" value="1"/>
</dbReference>
<name>A0ABR1E281_NECAM</name>
<evidence type="ECO:0008006" key="3">
    <source>
        <dbReference type="Google" id="ProtNLM"/>
    </source>
</evidence>
<gene>
    <name evidence="1" type="primary">Necator_chrV.g19093</name>
    <name evidence="1" type="ORF">RB195_014301</name>
</gene>
<organism evidence="1 2">
    <name type="scientific">Necator americanus</name>
    <name type="common">Human hookworm</name>
    <dbReference type="NCBI Taxonomy" id="51031"/>
    <lineage>
        <taxon>Eukaryota</taxon>
        <taxon>Metazoa</taxon>
        <taxon>Ecdysozoa</taxon>
        <taxon>Nematoda</taxon>
        <taxon>Chromadorea</taxon>
        <taxon>Rhabditida</taxon>
        <taxon>Rhabditina</taxon>
        <taxon>Rhabditomorpha</taxon>
        <taxon>Strongyloidea</taxon>
        <taxon>Ancylostomatidae</taxon>
        <taxon>Bunostominae</taxon>
        <taxon>Necator</taxon>
    </lineage>
</organism>
<evidence type="ECO:0000313" key="1">
    <source>
        <dbReference type="EMBL" id="KAK6755831.1"/>
    </source>
</evidence>
<dbReference type="EMBL" id="JAVFWL010000005">
    <property type="protein sequence ID" value="KAK6755831.1"/>
    <property type="molecule type" value="Genomic_DNA"/>
</dbReference>
<evidence type="ECO:0000313" key="2">
    <source>
        <dbReference type="Proteomes" id="UP001303046"/>
    </source>
</evidence>
<sequence length="118" mass="13377">MRRTVDRCPVDVILVPSGHPLTLEYADDVVIVAESSTELQHVVNLVSKLAMDYVYRRKQMWISSRHQTGIRVDGQPIELVDEFCYLGCTRKNNGSYERGVQQRCGKATSAFKSLTKCL</sequence>
<keyword evidence="2" id="KW-1185">Reference proteome</keyword>
<dbReference type="PANTHER" id="PTHR47027">
    <property type="entry name" value="REVERSE TRANSCRIPTASE DOMAIN-CONTAINING PROTEIN"/>
    <property type="match status" value="1"/>
</dbReference>
<reference evidence="1 2" key="1">
    <citation type="submission" date="2023-08" db="EMBL/GenBank/DDBJ databases">
        <title>A Necator americanus chromosomal reference genome.</title>
        <authorList>
            <person name="Ilik V."/>
            <person name="Petrzelkova K.J."/>
            <person name="Pardy F."/>
            <person name="Fuh T."/>
            <person name="Niatou-Singa F.S."/>
            <person name="Gouil Q."/>
            <person name="Baker L."/>
            <person name="Ritchie M.E."/>
            <person name="Jex A.R."/>
            <person name="Gazzola D."/>
            <person name="Li H."/>
            <person name="Toshio Fujiwara R."/>
            <person name="Zhan B."/>
            <person name="Aroian R.V."/>
            <person name="Pafco B."/>
            <person name="Schwarz E.M."/>
        </authorList>
    </citation>
    <scope>NUCLEOTIDE SEQUENCE [LARGE SCALE GENOMIC DNA]</scope>
    <source>
        <strain evidence="1 2">Aroian</strain>
        <tissue evidence="1">Whole animal</tissue>
    </source>
</reference>
<dbReference type="Proteomes" id="UP001303046">
    <property type="component" value="Unassembled WGS sequence"/>
</dbReference>
<protein>
    <recommendedName>
        <fullName evidence="3">Reverse transcriptase domain-containing protein</fullName>
    </recommendedName>
</protein>
<comment type="caution">
    <text evidence="1">The sequence shown here is derived from an EMBL/GenBank/DDBJ whole genome shotgun (WGS) entry which is preliminary data.</text>
</comment>